<organism evidence="10 11">
    <name type="scientific">Fundicoccus culcitae</name>
    <dbReference type="NCBI Taxonomy" id="2969821"/>
    <lineage>
        <taxon>Bacteria</taxon>
        <taxon>Bacillati</taxon>
        <taxon>Bacillota</taxon>
        <taxon>Bacilli</taxon>
        <taxon>Lactobacillales</taxon>
        <taxon>Aerococcaceae</taxon>
        <taxon>Fundicoccus</taxon>
    </lineage>
</organism>
<evidence type="ECO:0000256" key="8">
    <source>
        <dbReference type="ARBA" id="ARBA00023118"/>
    </source>
</evidence>
<accession>A0ABY5P4V4</accession>
<dbReference type="Pfam" id="PF09827">
    <property type="entry name" value="CRISPR_Cas2"/>
    <property type="match status" value="1"/>
</dbReference>
<evidence type="ECO:0000256" key="6">
    <source>
        <dbReference type="ARBA" id="ARBA00022801"/>
    </source>
</evidence>
<feature type="binding site" evidence="9">
    <location>
        <position position="8"/>
    </location>
    <ligand>
        <name>Mg(2+)</name>
        <dbReference type="ChEBI" id="CHEBI:18420"/>
        <note>catalytic</note>
    </ligand>
</feature>
<dbReference type="SUPFAM" id="SSF143430">
    <property type="entry name" value="TTP0101/SSO1404-like"/>
    <property type="match status" value="1"/>
</dbReference>
<keyword evidence="3 9" id="KW-0540">Nuclease</keyword>
<dbReference type="GO" id="GO:0004519">
    <property type="term" value="F:endonuclease activity"/>
    <property type="evidence" value="ECO:0007669"/>
    <property type="project" value="UniProtKB-KW"/>
</dbReference>
<evidence type="ECO:0000256" key="1">
    <source>
        <dbReference type="ARBA" id="ARBA00001946"/>
    </source>
</evidence>
<comment type="subunit">
    <text evidence="9">Homodimer, forms a heterotetramer with a Cas1 homodimer.</text>
</comment>
<reference evidence="10 11" key="1">
    <citation type="submission" date="2022-08" db="EMBL/GenBank/DDBJ databases">
        <title>Aerococcaceae sp. nov isolated from spoiled eye mask.</title>
        <authorList>
            <person name="Zhou G."/>
            <person name="Xie X.-B."/>
            <person name="Shi Q.-S."/>
            <person name="Wang Y.-S."/>
            <person name="Wen X."/>
            <person name="Peng H."/>
            <person name="Yang X.-J."/>
            <person name="Tao H.-B."/>
            <person name="Huang X.-M."/>
        </authorList>
    </citation>
    <scope>NUCLEOTIDE SEQUENCE [LARGE SCALE GENOMIC DNA]</scope>
    <source>
        <strain evidence="11">DM20194951</strain>
    </source>
</reference>
<keyword evidence="6 9" id="KW-0378">Hydrolase</keyword>
<dbReference type="RefSeq" id="WP_313793227.1">
    <property type="nucleotide sequence ID" value="NZ_CP102453.1"/>
</dbReference>
<dbReference type="HAMAP" id="MF_01471">
    <property type="entry name" value="Cas2"/>
    <property type="match status" value="1"/>
</dbReference>
<evidence type="ECO:0000256" key="2">
    <source>
        <dbReference type="ARBA" id="ARBA00009959"/>
    </source>
</evidence>
<dbReference type="EMBL" id="CP102453">
    <property type="protein sequence ID" value="UUX33724.1"/>
    <property type="molecule type" value="Genomic_DNA"/>
</dbReference>
<dbReference type="InterPro" id="IPR019199">
    <property type="entry name" value="Virulence_VapD/CRISPR_Cas2"/>
</dbReference>
<evidence type="ECO:0000256" key="7">
    <source>
        <dbReference type="ARBA" id="ARBA00022842"/>
    </source>
</evidence>
<keyword evidence="8 9" id="KW-0051">Antiviral defense</keyword>
<evidence type="ECO:0000256" key="4">
    <source>
        <dbReference type="ARBA" id="ARBA00022723"/>
    </source>
</evidence>
<dbReference type="NCBIfam" id="TIGR01573">
    <property type="entry name" value="cas2"/>
    <property type="match status" value="1"/>
</dbReference>
<gene>
    <name evidence="9 10" type="primary">cas2</name>
    <name evidence="10" type="ORF">NRE15_12665</name>
</gene>
<keyword evidence="5 9" id="KW-0255">Endonuclease</keyword>
<keyword evidence="4 9" id="KW-0479">Metal-binding</keyword>
<keyword evidence="7 9" id="KW-0460">Magnesium</keyword>
<protein>
    <recommendedName>
        <fullName evidence="9">CRISPR-associated endoribonuclease Cas2</fullName>
        <ecNumber evidence="9">3.1.-.-</ecNumber>
    </recommendedName>
</protein>
<dbReference type="Proteomes" id="UP001315967">
    <property type="component" value="Chromosome"/>
</dbReference>
<dbReference type="InterPro" id="IPR021127">
    <property type="entry name" value="CRISPR_associated_Cas2"/>
</dbReference>
<dbReference type="EC" id="3.1.-.-" evidence="9"/>
<name>A0ABY5P4V4_9LACT</name>
<comment type="cofactor">
    <cofactor evidence="1 9">
        <name>Mg(2+)</name>
        <dbReference type="ChEBI" id="CHEBI:18420"/>
    </cofactor>
</comment>
<evidence type="ECO:0000256" key="9">
    <source>
        <dbReference type="HAMAP-Rule" id="MF_01471"/>
    </source>
</evidence>
<sequence length="101" mass="11741">MILLICFDLPRNTKVERREASYFRHHLIELGFSMKQYSIYERYVANTHSIENILNALSTSIPDSGKIVMYPLSDEVHENQQIILGPNTVYKVVKAPQIIYI</sequence>
<proteinExistence type="inferred from homology"/>
<comment type="similarity">
    <text evidence="2 9">Belongs to the CRISPR-associated endoribonuclease Cas2 protein family.</text>
</comment>
<evidence type="ECO:0000256" key="3">
    <source>
        <dbReference type="ARBA" id="ARBA00022722"/>
    </source>
</evidence>
<comment type="function">
    <text evidence="9">CRISPR (clustered regularly interspaced short palindromic repeat), is an adaptive immune system that provides protection against mobile genetic elements (viruses, transposable elements and conjugative plasmids). CRISPR clusters contain sequences complementary to antecedent mobile elements and target invading nucleic acids. CRISPR clusters are transcribed and processed into CRISPR RNA (crRNA). Functions as a ssRNA-specific endoribonuclease. Involved in the integration of spacer DNA into the CRISPR cassette.</text>
</comment>
<evidence type="ECO:0000313" key="10">
    <source>
        <dbReference type="EMBL" id="UUX33724.1"/>
    </source>
</evidence>
<keyword evidence="11" id="KW-1185">Reference proteome</keyword>
<evidence type="ECO:0000256" key="5">
    <source>
        <dbReference type="ARBA" id="ARBA00022759"/>
    </source>
</evidence>
<evidence type="ECO:0000313" key="11">
    <source>
        <dbReference type="Proteomes" id="UP001315967"/>
    </source>
</evidence>